<dbReference type="OrthoDB" id="1274115at2759"/>
<dbReference type="InterPro" id="IPR051911">
    <property type="entry name" value="SDR_oxidoreductase"/>
</dbReference>
<dbReference type="InterPro" id="IPR002347">
    <property type="entry name" value="SDR_fam"/>
</dbReference>
<evidence type="ECO:0000313" key="6">
    <source>
        <dbReference type="Proteomes" id="UP000799776"/>
    </source>
</evidence>
<evidence type="ECO:0000313" key="5">
    <source>
        <dbReference type="EMBL" id="KAF2089271.1"/>
    </source>
</evidence>
<dbReference type="PROSITE" id="PS00061">
    <property type="entry name" value="ADH_SHORT"/>
    <property type="match status" value="1"/>
</dbReference>
<dbReference type="PRINTS" id="PR00080">
    <property type="entry name" value="SDRFAMILY"/>
</dbReference>
<comment type="similarity">
    <text evidence="1 4">Belongs to the short-chain dehydrogenases/reductases (SDR) family.</text>
</comment>
<dbReference type="GO" id="GO:0016491">
    <property type="term" value="F:oxidoreductase activity"/>
    <property type="evidence" value="ECO:0007669"/>
    <property type="project" value="UniProtKB-KW"/>
</dbReference>
<dbReference type="PANTHER" id="PTHR43976:SF16">
    <property type="entry name" value="SHORT-CHAIN DEHYDROGENASE_REDUCTASE FAMILY PROTEIN"/>
    <property type="match status" value="1"/>
</dbReference>
<protein>
    <submittedName>
        <fullName evidence="5">NAD(P)-binding protein</fullName>
    </submittedName>
</protein>
<dbReference type="Gene3D" id="3.40.50.720">
    <property type="entry name" value="NAD(P)-binding Rossmann-like Domain"/>
    <property type="match status" value="1"/>
</dbReference>
<dbReference type="CDD" id="cd05374">
    <property type="entry name" value="17beta-HSD-like_SDR_c"/>
    <property type="match status" value="1"/>
</dbReference>
<sequence length="288" mass="31419">MPPRVFLITGTSTGFGYELVQHCLSRGDHVVATARNPSTLSFPLSTTQNLLTTALDVTSRGSIEAAFAAALDKFGRVDVVVNNAGYGLAGEFESLSDDEIRRQMEVNFFGLLDVTRRAVEVMRDENGKGGGKRGGVIQQVTSIGGQVGVPLFSIYCASKFAVEGFTEALSHELHPDWNISLTLLEPGGFRTDWAGRSMAFAAQKHPAYDHLNAQDTMGKRHGNQPGDPAKAAKVFYELAVMEDPPLRCTVGTDAFERMVAKVEREKERVEKFRDLTNSTDVDGYVKPS</sequence>
<keyword evidence="6" id="KW-1185">Reference proteome</keyword>
<dbReference type="Proteomes" id="UP000799776">
    <property type="component" value="Unassembled WGS sequence"/>
</dbReference>
<dbReference type="Pfam" id="PF00106">
    <property type="entry name" value="adh_short"/>
    <property type="match status" value="1"/>
</dbReference>
<accession>A0A6A5YEP0</accession>
<evidence type="ECO:0000256" key="2">
    <source>
        <dbReference type="ARBA" id="ARBA00022857"/>
    </source>
</evidence>
<dbReference type="SUPFAM" id="SSF51735">
    <property type="entry name" value="NAD(P)-binding Rossmann-fold domains"/>
    <property type="match status" value="1"/>
</dbReference>
<evidence type="ECO:0000256" key="3">
    <source>
        <dbReference type="ARBA" id="ARBA00023002"/>
    </source>
</evidence>
<dbReference type="InterPro" id="IPR020904">
    <property type="entry name" value="Sc_DH/Rdtase_CS"/>
</dbReference>
<dbReference type="PANTHER" id="PTHR43976">
    <property type="entry name" value="SHORT CHAIN DEHYDROGENASE"/>
    <property type="match status" value="1"/>
</dbReference>
<evidence type="ECO:0000256" key="4">
    <source>
        <dbReference type="RuleBase" id="RU000363"/>
    </source>
</evidence>
<reference evidence="5" key="1">
    <citation type="journal article" date="2020" name="Stud. Mycol.">
        <title>101 Dothideomycetes genomes: a test case for predicting lifestyles and emergence of pathogens.</title>
        <authorList>
            <person name="Haridas S."/>
            <person name="Albert R."/>
            <person name="Binder M."/>
            <person name="Bloem J."/>
            <person name="Labutti K."/>
            <person name="Salamov A."/>
            <person name="Andreopoulos B."/>
            <person name="Baker S."/>
            <person name="Barry K."/>
            <person name="Bills G."/>
            <person name="Bluhm B."/>
            <person name="Cannon C."/>
            <person name="Castanera R."/>
            <person name="Culley D."/>
            <person name="Daum C."/>
            <person name="Ezra D."/>
            <person name="Gonzalez J."/>
            <person name="Henrissat B."/>
            <person name="Kuo A."/>
            <person name="Liang C."/>
            <person name="Lipzen A."/>
            <person name="Lutzoni F."/>
            <person name="Magnuson J."/>
            <person name="Mondo S."/>
            <person name="Nolan M."/>
            <person name="Ohm R."/>
            <person name="Pangilinan J."/>
            <person name="Park H.-J."/>
            <person name="Ramirez L."/>
            <person name="Alfaro M."/>
            <person name="Sun H."/>
            <person name="Tritt A."/>
            <person name="Yoshinaga Y."/>
            <person name="Zwiers L.-H."/>
            <person name="Turgeon B."/>
            <person name="Goodwin S."/>
            <person name="Spatafora J."/>
            <person name="Crous P."/>
            <person name="Grigoriev I."/>
        </authorList>
    </citation>
    <scope>NUCLEOTIDE SEQUENCE</scope>
    <source>
        <strain evidence="5">CBS 121410</strain>
    </source>
</reference>
<gene>
    <name evidence="5" type="ORF">K490DRAFT_37204</name>
</gene>
<evidence type="ECO:0000256" key="1">
    <source>
        <dbReference type="ARBA" id="ARBA00006484"/>
    </source>
</evidence>
<dbReference type="PRINTS" id="PR00081">
    <property type="entry name" value="GDHRDH"/>
</dbReference>
<dbReference type="AlphaFoldDB" id="A0A6A5YEP0"/>
<proteinExistence type="inferred from homology"/>
<dbReference type="InterPro" id="IPR036291">
    <property type="entry name" value="NAD(P)-bd_dom_sf"/>
</dbReference>
<keyword evidence="2" id="KW-0521">NADP</keyword>
<keyword evidence="3" id="KW-0560">Oxidoreductase</keyword>
<organism evidence="5 6">
    <name type="scientific">Saccharata proteae CBS 121410</name>
    <dbReference type="NCBI Taxonomy" id="1314787"/>
    <lineage>
        <taxon>Eukaryota</taxon>
        <taxon>Fungi</taxon>
        <taxon>Dikarya</taxon>
        <taxon>Ascomycota</taxon>
        <taxon>Pezizomycotina</taxon>
        <taxon>Dothideomycetes</taxon>
        <taxon>Dothideomycetes incertae sedis</taxon>
        <taxon>Botryosphaeriales</taxon>
        <taxon>Saccharataceae</taxon>
        <taxon>Saccharata</taxon>
    </lineage>
</organism>
<dbReference type="EMBL" id="ML978714">
    <property type="protein sequence ID" value="KAF2089271.1"/>
    <property type="molecule type" value="Genomic_DNA"/>
</dbReference>
<name>A0A6A5YEP0_9PEZI</name>